<accession>A0A1L8EHR1</accession>
<protein>
    <submittedName>
        <fullName evidence="2">Putative hemolymph juvenile hormone binding protein</fullName>
    </submittedName>
</protein>
<evidence type="ECO:0000313" key="2">
    <source>
        <dbReference type="EMBL" id="JAV18208.1"/>
    </source>
</evidence>
<organism evidence="2">
    <name type="scientific">Haematobia irritans</name>
    <name type="common">Horn fly</name>
    <name type="synonym">Conops irritans</name>
    <dbReference type="NCBI Taxonomy" id="7368"/>
    <lineage>
        <taxon>Eukaryota</taxon>
        <taxon>Metazoa</taxon>
        <taxon>Ecdysozoa</taxon>
        <taxon>Arthropoda</taxon>
        <taxon>Hexapoda</taxon>
        <taxon>Insecta</taxon>
        <taxon>Pterygota</taxon>
        <taxon>Neoptera</taxon>
        <taxon>Endopterygota</taxon>
        <taxon>Diptera</taxon>
        <taxon>Brachycera</taxon>
        <taxon>Muscomorpha</taxon>
        <taxon>Muscoidea</taxon>
        <taxon>Muscidae</taxon>
        <taxon>Haematobia</taxon>
    </lineage>
</organism>
<dbReference type="InterPro" id="IPR038606">
    <property type="entry name" value="To_sf"/>
</dbReference>
<dbReference type="EMBL" id="GFDG01000591">
    <property type="protein sequence ID" value="JAV18208.1"/>
    <property type="molecule type" value="Transcribed_RNA"/>
</dbReference>
<dbReference type="SMART" id="SM00700">
    <property type="entry name" value="JHBP"/>
    <property type="match status" value="1"/>
</dbReference>
<feature type="signal peptide" evidence="1">
    <location>
        <begin position="1"/>
        <end position="16"/>
    </location>
</feature>
<dbReference type="InterPro" id="IPR010562">
    <property type="entry name" value="Haemolymph_juvenile_hormone-bd"/>
</dbReference>
<keyword evidence="1" id="KW-0732">Signal</keyword>
<evidence type="ECO:0000256" key="1">
    <source>
        <dbReference type="SAM" id="SignalP"/>
    </source>
</evidence>
<dbReference type="AlphaFoldDB" id="A0A1L8EHR1"/>
<name>A0A1L8EHR1_HAEIR</name>
<dbReference type="Pfam" id="PF06585">
    <property type="entry name" value="JHBP"/>
    <property type="match status" value="1"/>
</dbReference>
<proteinExistence type="predicted"/>
<feature type="chain" id="PRO_5012928095" evidence="1">
    <location>
        <begin position="17"/>
        <end position="282"/>
    </location>
</feature>
<dbReference type="PANTHER" id="PTHR20993">
    <property type="entry name" value="GH07914P"/>
    <property type="match status" value="1"/>
</dbReference>
<sequence>MKFLVIFLAFVACTLAYEVEVFSENEWKHFFEDETIDPETKGLILNSQAKKAVRNFVSQMPCGWPEFGIPPLAPYTNPDLEINLAKSVVEAMVQFLRFRFEGLDDMEIRKLKVSYTFNKKVKFHFNFKELKATASTLNTDTFFDVLEQLGLSVRYEGSGPLEFALENLSIEGQFKYKMPFIFGSIKIYKFQCTVTLGGVRSNIGGILGNGRMNSIINSQIEDIIPSFINGNQAEISALIEDNFVPRINAMLKGKKIWSLLGQLGGSSKKCTPTPAPWLAIEN</sequence>
<dbReference type="Gene3D" id="3.15.10.30">
    <property type="entry name" value="Haemolymph juvenile hormone binding protein"/>
    <property type="match status" value="1"/>
</dbReference>
<reference evidence="2" key="1">
    <citation type="submission" date="2017-01" db="EMBL/GenBank/DDBJ databases">
        <title>An insight into the sialome and mialome of the horn fly, Haematobia irritans.</title>
        <authorList>
            <person name="Breijo M."/>
            <person name="Boiani M."/>
            <person name="Ures X."/>
            <person name="Rocha S."/>
            <person name="Sequeira M."/>
            <person name="Ribeiro J.M."/>
        </authorList>
    </citation>
    <scope>NUCLEOTIDE SEQUENCE</scope>
</reference>
<dbReference type="PANTHER" id="PTHR20993:SF0">
    <property type="entry name" value="GH07914P"/>
    <property type="match status" value="1"/>
</dbReference>